<dbReference type="CDD" id="cd06267">
    <property type="entry name" value="PBP1_LacI_sugar_binding-like"/>
    <property type="match status" value="1"/>
</dbReference>
<dbReference type="Pfam" id="PF00392">
    <property type="entry name" value="GntR"/>
    <property type="match status" value="1"/>
</dbReference>
<dbReference type="Gene3D" id="3.40.50.2300">
    <property type="match status" value="2"/>
</dbReference>
<dbReference type="Pfam" id="PF13377">
    <property type="entry name" value="Peripla_BP_3"/>
    <property type="match status" value="1"/>
</dbReference>
<dbReference type="InterPro" id="IPR036388">
    <property type="entry name" value="WH-like_DNA-bd_sf"/>
</dbReference>
<accession>A0A6C0FWP1</accession>
<protein>
    <submittedName>
        <fullName evidence="5">Substrate-binding domain-containing protein</fullName>
    </submittedName>
</protein>
<evidence type="ECO:0000313" key="6">
    <source>
        <dbReference type="Proteomes" id="UP000476064"/>
    </source>
</evidence>
<dbReference type="KEGG" id="plyc:GXP70_06895"/>
<dbReference type="InterPro" id="IPR036390">
    <property type="entry name" value="WH_DNA-bd_sf"/>
</dbReference>
<dbReference type="CDD" id="cd07377">
    <property type="entry name" value="WHTH_GntR"/>
    <property type="match status" value="1"/>
</dbReference>
<dbReference type="AlphaFoldDB" id="A0A6C0FWP1"/>
<evidence type="ECO:0000259" key="4">
    <source>
        <dbReference type="PROSITE" id="PS50949"/>
    </source>
</evidence>
<dbReference type="SUPFAM" id="SSF53822">
    <property type="entry name" value="Periplasmic binding protein-like I"/>
    <property type="match status" value="1"/>
</dbReference>
<evidence type="ECO:0000313" key="5">
    <source>
        <dbReference type="EMBL" id="QHT59704.1"/>
    </source>
</evidence>
<organism evidence="5 6">
    <name type="scientific">Paenibacillus lycopersici</name>
    <dbReference type="NCBI Taxonomy" id="2704462"/>
    <lineage>
        <taxon>Bacteria</taxon>
        <taxon>Bacillati</taxon>
        <taxon>Bacillota</taxon>
        <taxon>Bacilli</taxon>
        <taxon>Bacillales</taxon>
        <taxon>Paenibacillaceae</taxon>
        <taxon>Paenibacillus</taxon>
    </lineage>
</organism>
<keyword evidence="1" id="KW-0805">Transcription regulation</keyword>
<dbReference type="PRINTS" id="PR00035">
    <property type="entry name" value="HTHGNTR"/>
</dbReference>
<name>A0A6C0FWP1_9BACL</name>
<dbReference type="GO" id="GO:0000976">
    <property type="term" value="F:transcription cis-regulatory region binding"/>
    <property type="evidence" value="ECO:0007669"/>
    <property type="project" value="TreeGrafter"/>
</dbReference>
<dbReference type="SUPFAM" id="SSF46785">
    <property type="entry name" value="Winged helix' DNA-binding domain"/>
    <property type="match status" value="1"/>
</dbReference>
<reference evidence="5 6" key="1">
    <citation type="submission" date="2020-01" db="EMBL/GenBank/DDBJ databases">
        <title>Paenibacillus sp. nov., isolated from tomato rhizosphere.</title>
        <authorList>
            <person name="Weon H.-Y."/>
            <person name="Lee S.A."/>
        </authorList>
    </citation>
    <scope>NUCLEOTIDE SEQUENCE [LARGE SCALE GENOMIC DNA]</scope>
    <source>
        <strain evidence="5 6">12200R-189</strain>
    </source>
</reference>
<dbReference type="PANTHER" id="PTHR30146">
    <property type="entry name" value="LACI-RELATED TRANSCRIPTIONAL REPRESSOR"/>
    <property type="match status" value="1"/>
</dbReference>
<feature type="domain" description="HTH gntR-type" evidence="4">
    <location>
        <begin position="27"/>
        <end position="95"/>
    </location>
</feature>
<dbReference type="Gene3D" id="1.10.10.10">
    <property type="entry name" value="Winged helix-like DNA-binding domain superfamily/Winged helix DNA-binding domain"/>
    <property type="match status" value="1"/>
</dbReference>
<dbReference type="InterPro" id="IPR000524">
    <property type="entry name" value="Tscrpt_reg_HTH_GntR"/>
</dbReference>
<sequence length="386" mass="42728">MNGNEQTEKLRNQGKSGTQEKLVKGPFALYEQMRLKIMELIEERGLRPHDPVPSEGELADMFGVSRRTSKEALLALAKEGVVYRMPRRGTFLAERGEGGEPPERRQGRMVAMVVPAIDDFVGQIITAALPAAQSAGCELLIRVAGDDHEREEALLRELSEDKAISGIILFPGDRRACGHQVLRLHLAHYPIVIIDRAFRELNLANVCHDHYGGAYELTRYLIEAGHAQIGFVSEEMAGVMSREERYQGYMQAHLDAGLSLDRALIYSDYSNAEADLEAFIRGAAAMTAVFCSNDYVALEVMKTAHRLGIEVPKRLSVAGFTDSRMNGLLPVPLTSVRKPAGELGRACIDLLMRMIDAPPGTDIPSVKLPTKLIVRESVIARELQRR</sequence>
<keyword evidence="6" id="KW-1185">Reference proteome</keyword>
<dbReference type="EMBL" id="CP048209">
    <property type="protein sequence ID" value="QHT59704.1"/>
    <property type="molecule type" value="Genomic_DNA"/>
</dbReference>
<evidence type="ECO:0000256" key="2">
    <source>
        <dbReference type="ARBA" id="ARBA00023125"/>
    </source>
</evidence>
<evidence type="ECO:0000256" key="1">
    <source>
        <dbReference type="ARBA" id="ARBA00023015"/>
    </source>
</evidence>
<dbReference type="SMART" id="SM00345">
    <property type="entry name" value="HTH_GNTR"/>
    <property type="match status" value="1"/>
</dbReference>
<keyword evidence="2" id="KW-0238">DNA-binding</keyword>
<dbReference type="RefSeq" id="WP_162355770.1">
    <property type="nucleotide sequence ID" value="NZ_CP048209.1"/>
</dbReference>
<dbReference type="InterPro" id="IPR028082">
    <property type="entry name" value="Peripla_BP_I"/>
</dbReference>
<dbReference type="PANTHER" id="PTHR30146:SF109">
    <property type="entry name" value="HTH-TYPE TRANSCRIPTIONAL REGULATOR GALS"/>
    <property type="match status" value="1"/>
</dbReference>
<gene>
    <name evidence="5" type="ORF">GXP70_06895</name>
</gene>
<dbReference type="PROSITE" id="PS50949">
    <property type="entry name" value="HTH_GNTR"/>
    <property type="match status" value="1"/>
</dbReference>
<dbReference type="InterPro" id="IPR046335">
    <property type="entry name" value="LacI/GalR-like_sensor"/>
</dbReference>
<evidence type="ECO:0000256" key="3">
    <source>
        <dbReference type="ARBA" id="ARBA00023163"/>
    </source>
</evidence>
<dbReference type="Proteomes" id="UP000476064">
    <property type="component" value="Chromosome"/>
</dbReference>
<proteinExistence type="predicted"/>
<keyword evidence="3" id="KW-0804">Transcription</keyword>
<dbReference type="GO" id="GO:0003700">
    <property type="term" value="F:DNA-binding transcription factor activity"/>
    <property type="evidence" value="ECO:0007669"/>
    <property type="project" value="InterPro"/>
</dbReference>